<comment type="pathway">
    <text evidence="1">Antibiotic biosynthesis.</text>
</comment>
<evidence type="ECO:0000256" key="1">
    <source>
        <dbReference type="ARBA" id="ARBA00004792"/>
    </source>
</evidence>
<evidence type="ECO:0000256" key="2">
    <source>
        <dbReference type="ARBA" id="ARBA00023194"/>
    </source>
</evidence>
<dbReference type="InterPro" id="IPR050231">
    <property type="entry name" value="Iron_ascorbate_oxido_reductase"/>
</dbReference>
<keyword evidence="4" id="KW-0223">Dioxygenase</keyword>
<dbReference type="InterPro" id="IPR026992">
    <property type="entry name" value="DIOX_N"/>
</dbReference>
<dbReference type="InterPro" id="IPR005123">
    <property type="entry name" value="Oxoglu/Fe-dep_dioxygenase_dom"/>
</dbReference>
<dbReference type="PROSITE" id="PS51471">
    <property type="entry name" value="FE2OG_OXY"/>
    <property type="match status" value="1"/>
</dbReference>
<dbReference type="GO" id="GO:0017000">
    <property type="term" value="P:antibiotic biosynthetic process"/>
    <property type="evidence" value="ECO:0007669"/>
    <property type="project" value="UniProtKB-KW"/>
</dbReference>
<accession>A0A652YTZ8</accession>
<dbReference type="GO" id="GO:0046872">
    <property type="term" value="F:metal ion binding"/>
    <property type="evidence" value="ECO:0007669"/>
    <property type="project" value="UniProtKB-KW"/>
</dbReference>
<dbReference type="GO" id="GO:0051213">
    <property type="term" value="F:dioxygenase activity"/>
    <property type="evidence" value="ECO:0007669"/>
    <property type="project" value="UniProtKB-KW"/>
</dbReference>
<keyword evidence="3" id="KW-0408">Iron</keyword>
<reference evidence="4" key="1">
    <citation type="submission" date="2019-07" db="EMBL/GenBank/DDBJ databases">
        <title>Genomic Encyclopedia of Type Strains, Phase IV (KMG-IV): sequencing the most valuable type-strain genomes for metagenomic binning, comparative biology and taxonomic classification.</title>
        <authorList>
            <person name="Goeker M."/>
        </authorList>
    </citation>
    <scope>NUCLEOTIDE SEQUENCE</scope>
    <source>
        <strain evidence="4">DSM 44596</strain>
    </source>
</reference>
<proteinExistence type="inferred from homology"/>
<comment type="caution">
    <text evidence="4">The sequence shown here is derived from an EMBL/GenBank/DDBJ whole genome shotgun (WGS) entry which is preliminary data.</text>
</comment>
<dbReference type="EMBL" id="VNIQ01000002">
    <property type="protein sequence ID" value="TYQ06575.1"/>
    <property type="molecule type" value="Genomic_DNA"/>
</dbReference>
<keyword evidence="3" id="KW-0560">Oxidoreductase</keyword>
<evidence type="ECO:0000256" key="3">
    <source>
        <dbReference type="RuleBase" id="RU003682"/>
    </source>
</evidence>
<dbReference type="PANTHER" id="PTHR47990">
    <property type="entry name" value="2-OXOGLUTARATE (2OG) AND FE(II)-DEPENDENT OXYGENASE SUPERFAMILY PROTEIN-RELATED"/>
    <property type="match status" value="1"/>
</dbReference>
<dbReference type="Pfam" id="PF14226">
    <property type="entry name" value="DIOX_N"/>
    <property type="match status" value="1"/>
</dbReference>
<keyword evidence="3" id="KW-0479">Metal-binding</keyword>
<dbReference type="Pfam" id="PF03171">
    <property type="entry name" value="2OG-FeII_Oxy"/>
    <property type="match status" value="1"/>
</dbReference>
<dbReference type="PRINTS" id="PR00682">
    <property type="entry name" value="IPNSYNTHASE"/>
</dbReference>
<protein>
    <submittedName>
        <fullName evidence="4">Isopenicillin N synthase-like dioxygenase</fullName>
    </submittedName>
</protein>
<evidence type="ECO:0000313" key="4">
    <source>
        <dbReference type="EMBL" id="TYQ06575.1"/>
    </source>
</evidence>
<comment type="similarity">
    <text evidence="3">Belongs to the iron/ascorbate-dependent oxidoreductase family.</text>
</comment>
<dbReference type="SUPFAM" id="SSF51197">
    <property type="entry name" value="Clavaminate synthase-like"/>
    <property type="match status" value="1"/>
</dbReference>
<dbReference type="InterPro" id="IPR027443">
    <property type="entry name" value="IPNS-like_sf"/>
</dbReference>
<name>A0A652YTZ8_NOCGL</name>
<sequence length="314" mass="34901">MSTRLPLLDLTPWYDGNSEQIDALLAEVDRCLRESGFLLITGHRVPPELRSATREAAREFFHSGDTVKESVAAASYRGWVRNGDEATGLASGEDVHPDVKESYNIGRHPAGPHAHLPNNLWPSDPSFRTAMETYYAEVLRLGDDLLQLFSRTLGLPENYLGDMATEPPSQLTLNWYPAIDRIGTPDPSRFRIGPHTDYGCVTILDREPGRAGLQICTLEGEWVDAPVYPDAYTINIGDLLARLTGDRWRSTRHRVLPPDPSSPSEELISLAFFHEFDDHAEIQTLAKPYGGGTDYELVNAGAYVQEKLDSVILA</sequence>
<dbReference type="Gene3D" id="2.60.120.330">
    <property type="entry name" value="B-lactam Antibiotic, Isopenicillin N Synthase, Chain"/>
    <property type="match status" value="1"/>
</dbReference>
<gene>
    <name evidence="4" type="ORF">FNL38_102717</name>
</gene>
<keyword evidence="2" id="KW-0045">Antibiotic biosynthesis</keyword>
<dbReference type="AlphaFoldDB" id="A0A652YTZ8"/>
<organism evidence="4">
    <name type="scientific">Nocardia globerula</name>
    <dbReference type="NCBI Taxonomy" id="1818"/>
    <lineage>
        <taxon>Bacteria</taxon>
        <taxon>Bacillati</taxon>
        <taxon>Actinomycetota</taxon>
        <taxon>Actinomycetes</taxon>
        <taxon>Mycobacteriales</taxon>
        <taxon>Nocardiaceae</taxon>
        <taxon>Nocardia</taxon>
    </lineage>
</organism>
<dbReference type="InterPro" id="IPR044861">
    <property type="entry name" value="IPNS-like_FE2OG_OXY"/>
</dbReference>